<dbReference type="Gene3D" id="3.20.20.80">
    <property type="entry name" value="Glycosidases"/>
    <property type="match status" value="1"/>
</dbReference>
<evidence type="ECO:0000313" key="3">
    <source>
        <dbReference type="Proteomes" id="UP000191500"/>
    </source>
</evidence>
<keyword evidence="1" id="KW-1133">Transmembrane helix</keyword>
<dbReference type="EMBL" id="MDDG01000005">
    <property type="protein sequence ID" value="OQE40991.1"/>
    <property type="molecule type" value="Genomic_DNA"/>
</dbReference>
<comment type="caution">
    <text evidence="2">The sequence shown here is derived from an EMBL/GenBank/DDBJ whole genome shotgun (WGS) entry which is preliminary data.</text>
</comment>
<dbReference type="AlphaFoldDB" id="A0A1V6URE7"/>
<accession>A0A1V6URE7</accession>
<proteinExistence type="predicted"/>
<dbReference type="STRING" id="36646.A0A1V6URE7"/>
<evidence type="ECO:0000256" key="1">
    <source>
        <dbReference type="SAM" id="Phobius"/>
    </source>
</evidence>
<dbReference type="CDD" id="cd11577">
    <property type="entry name" value="GH71"/>
    <property type="match status" value="1"/>
</dbReference>
<reference evidence="3" key="1">
    <citation type="journal article" date="2017" name="Nat. Microbiol.">
        <title>Global analysis of biosynthetic gene clusters reveals vast potential of secondary metabolite production in Penicillium species.</title>
        <authorList>
            <person name="Nielsen J.C."/>
            <person name="Grijseels S."/>
            <person name="Prigent S."/>
            <person name="Ji B."/>
            <person name="Dainat J."/>
            <person name="Nielsen K.F."/>
            <person name="Frisvad J.C."/>
            <person name="Workman M."/>
            <person name="Nielsen J."/>
        </authorList>
    </citation>
    <scope>NUCLEOTIDE SEQUENCE [LARGE SCALE GENOMIC DNA]</scope>
    <source>
        <strain evidence="3">IBT 31321</strain>
    </source>
</reference>
<dbReference type="Proteomes" id="UP000191500">
    <property type="component" value="Unassembled WGS sequence"/>
</dbReference>
<keyword evidence="1" id="KW-0812">Transmembrane</keyword>
<dbReference type="InterPro" id="IPR005197">
    <property type="entry name" value="Glyco_hydro_71"/>
</dbReference>
<dbReference type="Pfam" id="PF03659">
    <property type="entry name" value="Glyco_hydro_71"/>
    <property type="match status" value="1"/>
</dbReference>
<evidence type="ECO:0000313" key="2">
    <source>
        <dbReference type="EMBL" id="OQE40991.1"/>
    </source>
</evidence>
<dbReference type="GO" id="GO:0051118">
    <property type="term" value="F:glucan endo-1,3-alpha-glucosidase activity"/>
    <property type="evidence" value="ECO:0007669"/>
    <property type="project" value="InterPro"/>
</dbReference>
<keyword evidence="3" id="KW-1185">Reference proteome</keyword>
<gene>
    <name evidence="2" type="ORF">PENCOP_c005G00035</name>
</gene>
<sequence>MERRPTRSSSGRVRPLHGKALQLYNSENFTVYDWEVNIAEAQKAHIDAFALNIAYNFPTNNLSLANAFTAANTLDFQLLFSFDYVGNGAWPEGEVIGLLRKYGRNRAYYQHKGKPFVSTFEGSSNATDWATIKKYTDCFLVPGWSALGAKEALAVAPGVPDGLFSWAAWPEGPDSIVTYVDSTYMQWLKDAGDLPYMMPVSPWFYTNLPGYGKNWIWNGDNLWYDRWQQVISLKPEFVEIISWNDYGESHYIGPLHEGAYATFEIGNASYNYAAGHPHDGWRDFLPFIIDVYKGARANVTTEGVTAWFRQSPGKACTSGGTTGNTKTHGQKEFPPTDVLQDEVFYSALLRTAQDVEVTVDIGGVVQDGKWKNKPHGPVGLYHGSVPFDGNTGQVVVTVSRRGDTVAEMRGASISESCLDDIQNWNAWVGTNFANNTSSRHAPPSPAPTSTSTSVSAASGLLVLGRLPFTIVFVALVVTIVAATATSVQHRRLVSTVPISGVFPSVYSAGADNSNARSLYSHSSSYGVYPINGFTCTTTTEAPIFIPSGVTAFAYDASWNLDWS</sequence>
<organism evidence="2 3">
    <name type="scientific">Penicillium coprophilum</name>
    <dbReference type="NCBI Taxonomy" id="36646"/>
    <lineage>
        <taxon>Eukaryota</taxon>
        <taxon>Fungi</taxon>
        <taxon>Dikarya</taxon>
        <taxon>Ascomycota</taxon>
        <taxon>Pezizomycotina</taxon>
        <taxon>Eurotiomycetes</taxon>
        <taxon>Eurotiomycetidae</taxon>
        <taxon>Eurotiales</taxon>
        <taxon>Aspergillaceae</taxon>
        <taxon>Penicillium</taxon>
    </lineage>
</organism>
<protein>
    <submittedName>
        <fullName evidence="2">Uncharacterized protein</fullName>
    </submittedName>
</protein>
<feature type="transmembrane region" description="Helical" evidence="1">
    <location>
        <begin position="460"/>
        <end position="482"/>
    </location>
</feature>
<name>A0A1V6URE7_9EURO</name>
<keyword evidence="1" id="KW-0472">Membrane</keyword>